<keyword evidence="9" id="KW-1185">Reference proteome</keyword>
<dbReference type="EMBL" id="KL584706">
    <property type="protein sequence ID" value="KEQ74713.1"/>
    <property type="molecule type" value="Genomic_DNA"/>
</dbReference>
<dbReference type="InterPro" id="IPR001138">
    <property type="entry name" value="Zn2Cys6_DnaBD"/>
</dbReference>
<evidence type="ECO:0000259" key="7">
    <source>
        <dbReference type="PROSITE" id="PS50048"/>
    </source>
</evidence>
<sequence>VGQRHIPGEGMCYVFKDGSTCPTIIDGEPVNPLWGTTKAGKARKRLAQACLNCREKKIKCEPGEKSCLQCEKAKRECHRFAAEWSSQSSGSIVMAEAPNQKRRRSAQAAQQDVLNLPPTWNREESPQSVKRRRSDVSADSLRDADIERQRKDSKRVDLEDMIHPPPRKLSEKLAPSSWDQDPYLYDPEATMRFVELFFAQSAREVSIMFPRGAFTRWVRQCRDKCQRECMVLYAVLALGSIFAENEFVSFAKICVDRASQAVSMIDGKFSLAIVQARLLVAGYNHLIGRDSTGWDLSGSALRIISAMRLNSEDGCGEDLDEFTRRYFSFSREQLKECRRRTFWTAFLVDRYHGFCGGLLCAIQLEDIDIRLPCNEQIYEEGLASDAPLFDCFQPGMGLQSLDPKSTPPSPAAHTMIIASLWTDVTKLIFRRPRQTADSGSYVKSHESLLGDVQAKLFDWRSSLPHHLQYSRQRLVEATQHGYAGSLIAMHALYYISQLKAARNVHHELLSPHTTVRQIRIAHTNATQLLEMVCDIRSISSHGSGKVQDPVNLLSPFFAYGITAAIDTLSAGGLREDFGRTMVLVSDSIAVLHDLAQFCASAKTQAKQTSKRMA</sequence>
<dbReference type="Pfam" id="PF04082">
    <property type="entry name" value="Fungal_trans"/>
    <property type="match status" value="1"/>
</dbReference>
<dbReference type="GO" id="GO:0000981">
    <property type="term" value="F:DNA-binding transcription factor activity, RNA polymerase II-specific"/>
    <property type="evidence" value="ECO:0007669"/>
    <property type="project" value="InterPro"/>
</dbReference>
<dbReference type="Proteomes" id="UP000027730">
    <property type="component" value="Unassembled WGS sequence"/>
</dbReference>
<dbReference type="SMART" id="SM00066">
    <property type="entry name" value="GAL4"/>
    <property type="match status" value="1"/>
</dbReference>
<accession>A0A074WNJ5</accession>
<dbReference type="STRING" id="1043004.A0A074WNJ5"/>
<dbReference type="OrthoDB" id="5426798at2759"/>
<name>A0A074WNJ5_9PEZI</name>
<dbReference type="GO" id="GO:0003677">
    <property type="term" value="F:DNA binding"/>
    <property type="evidence" value="ECO:0007669"/>
    <property type="project" value="InterPro"/>
</dbReference>
<evidence type="ECO:0000256" key="2">
    <source>
        <dbReference type="ARBA" id="ARBA00022723"/>
    </source>
</evidence>
<keyword evidence="2" id="KW-0479">Metal-binding</keyword>
<dbReference type="PANTHER" id="PTHR47338:SF11">
    <property type="entry name" value="ZN(II)2CYS6 TRANSCRIPTION FACTOR (EUROFUNG)"/>
    <property type="match status" value="1"/>
</dbReference>
<dbReference type="GO" id="GO:0005634">
    <property type="term" value="C:nucleus"/>
    <property type="evidence" value="ECO:0007669"/>
    <property type="project" value="UniProtKB-SubCell"/>
</dbReference>
<dbReference type="InterPro" id="IPR036864">
    <property type="entry name" value="Zn2-C6_fun-type_DNA-bd_sf"/>
</dbReference>
<feature type="compositionally biased region" description="Basic and acidic residues" evidence="6">
    <location>
        <begin position="134"/>
        <end position="162"/>
    </location>
</feature>
<dbReference type="Gene3D" id="4.10.240.10">
    <property type="entry name" value="Zn(2)-C6 fungal-type DNA-binding domain"/>
    <property type="match status" value="1"/>
</dbReference>
<keyword evidence="4" id="KW-0804">Transcription</keyword>
<feature type="region of interest" description="Disordered" evidence="6">
    <location>
        <begin position="88"/>
        <end position="174"/>
    </location>
</feature>
<dbReference type="CDD" id="cd12148">
    <property type="entry name" value="fungal_TF_MHR"/>
    <property type="match status" value="1"/>
</dbReference>
<dbReference type="PROSITE" id="PS50048">
    <property type="entry name" value="ZN2_CY6_FUNGAL_2"/>
    <property type="match status" value="1"/>
</dbReference>
<feature type="non-terminal residue" evidence="8">
    <location>
        <position position="613"/>
    </location>
</feature>
<evidence type="ECO:0000256" key="3">
    <source>
        <dbReference type="ARBA" id="ARBA00023015"/>
    </source>
</evidence>
<dbReference type="SMART" id="SM00906">
    <property type="entry name" value="Fungal_trans"/>
    <property type="match status" value="1"/>
</dbReference>
<organism evidence="8 9">
    <name type="scientific">Aureobasidium namibiae CBS 147.97</name>
    <dbReference type="NCBI Taxonomy" id="1043004"/>
    <lineage>
        <taxon>Eukaryota</taxon>
        <taxon>Fungi</taxon>
        <taxon>Dikarya</taxon>
        <taxon>Ascomycota</taxon>
        <taxon>Pezizomycotina</taxon>
        <taxon>Dothideomycetes</taxon>
        <taxon>Dothideomycetidae</taxon>
        <taxon>Dothideales</taxon>
        <taxon>Saccotheciaceae</taxon>
        <taxon>Aureobasidium</taxon>
    </lineage>
</organism>
<dbReference type="GO" id="GO:0008270">
    <property type="term" value="F:zinc ion binding"/>
    <property type="evidence" value="ECO:0007669"/>
    <property type="project" value="InterPro"/>
</dbReference>
<dbReference type="PANTHER" id="PTHR47338">
    <property type="entry name" value="ZN(II)2CYS6 TRANSCRIPTION FACTOR (EUROFUNG)-RELATED"/>
    <property type="match status" value="1"/>
</dbReference>
<proteinExistence type="predicted"/>
<evidence type="ECO:0000256" key="1">
    <source>
        <dbReference type="ARBA" id="ARBA00004123"/>
    </source>
</evidence>
<dbReference type="RefSeq" id="XP_013428848.1">
    <property type="nucleotide sequence ID" value="XM_013573394.1"/>
</dbReference>
<dbReference type="InterPro" id="IPR007219">
    <property type="entry name" value="XnlR_reg_dom"/>
</dbReference>
<feature type="domain" description="Zn(2)-C6 fungal-type" evidence="7">
    <location>
        <begin position="49"/>
        <end position="77"/>
    </location>
</feature>
<gene>
    <name evidence="8" type="ORF">M436DRAFT_16722</name>
</gene>
<keyword evidence="3" id="KW-0805">Transcription regulation</keyword>
<dbReference type="AlphaFoldDB" id="A0A074WNJ5"/>
<reference evidence="8 9" key="1">
    <citation type="journal article" date="2014" name="BMC Genomics">
        <title>Genome sequencing of four Aureobasidium pullulans varieties: biotechnological potential, stress tolerance, and description of new species.</title>
        <authorList>
            <person name="Gostin Ar C."/>
            <person name="Ohm R.A."/>
            <person name="Kogej T."/>
            <person name="Sonjak S."/>
            <person name="Turk M."/>
            <person name="Zajc J."/>
            <person name="Zalar P."/>
            <person name="Grube M."/>
            <person name="Sun H."/>
            <person name="Han J."/>
            <person name="Sharma A."/>
            <person name="Chiniquy J."/>
            <person name="Ngan C.Y."/>
            <person name="Lipzen A."/>
            <person name="Barry K."/>
            <person name="Grigoriev I.V."/>
            <person name="Gunde-Cimerman N."/>
        </authorList>
    </citation>
    <scope>NUCLEOTIDE SEQUENCE [LARGE SCALE GENOMIC DNA]</scope>
    <source>
        <strain evidence="8 9">CBS 147.97</strain>
    </source>
</reference>
<feature type="non-terminal residue" evidence="8">
    <location>
        <position position="1"/>
    </location>
</feature>
<protein>
    <recommendedName>
        <fullName evidence="7">Zn(2)-C6 fungal-type domain-containing protein</fullName>
    </recommendedName>
</protein>
<dbReference type="GeneID" id="25407924"/>
<dbReference type="CDD" id="cd00067">
    <property type="entry name" value="GAL4"/>
    <property type="match status" value="1"/>
</dbReference>
<dbReference type="InterPro" id="IPR050815">
    <property type="entry name" value="TF_fung"/>
</dbReference>
<evidence type="ECO:0000256" key="4">
    <source>
        <dbReference type="ARBA" id="ARBA00023163"/>
    </source>
</evidence>
<evidence type="ECO:0000313" key="9">
    <source>
        <dbReference type="Proteomes" id="UP000027730"/>
    </source>
</evidence>
<dbReference type="HOGENOM" id="CLU_008335_0_0_1"/>
<dbReference type="GO" id="GO:0006351">
    <property type="term" value="P:DNA-templated transcription"/>
    <property type="evidence" value="ECO:0007669"/>
    <property type="project" value="InterPro"/>
</dbReference>
<comment type="subcellular location">
    <subcellularLocation>
        <location evidence="1">Nucleus</location>
    </subcellularLocation>
</comment>
<evidence type="ECO:0000256" key="6">
    <source>
        <dbReference type="SAM" id="MobiDB-lite"/>
    </source>
</evidence>
<evidence type="ECO:0000313" key="8">
    <source>
        <dbReference type="EMBL" id="KEQ74713.1"/>
    </source>
</evidence>
<dbReference type="PROSITE" id="PS00463">
    <property type="entry name" value="ZN2_CY6_FUNGAL_1"/>
    <property type="match status" value="1"/>
</dbReference>
<dbReference type="SUPFAM" id="SSF57701">
    <property type="entry name" value="Zn2/Cys6 DNA-binding domain"/>
    <property type="match status" value="1"/>
</dbReference>
<keyword evidence="5" id="KW-0539">Nucleus</keyword>
<evidence type="ECO:0000256" key="5">
    <source>
        <dbReference type="ARBA" id="ARBA00023242"/>
    </source>
</evidence>